<dbReference type="GO" id="GO:0046316">
    <property type="term" value="F:gluconokinase activity"/>
    <property type="evidence" value="ECO:0007669"/>
    <property type="project" value="UniProtKB-EC"/>
</dbReference>
<dbReference type="Gene3D" id="3.40.50.300">
    <property type="entry name" value="P-loop containing nucleotide triphosphate hydrolases"/>
    <property type="match status" value="1"/>
</dbReference>
<dbReference type="InterPro" id="IPR031322">
    <property type="entry name" value="Shikimate/glucono_kinase"/>
</dbReference>
<dbReference type="SUPFAM" id="SSF52540">
    <property type="entry name" value="P-loop containing nucleoside triphosphate hydrolases"/>
    <property type="match status" value="1"/>
</dbReference>
<sequence>MIIILMGVAGSGKTTIGQALATALGWPFYDGDDFHPPANIDKMTRGIPLTDADRDPWLRAIHAHMTALTQRQQPAVVACSALKQMYREP</sequence>
<keyword evidence="6 9" id="KW-0418">Kinase</keyword>
<evidence type="ECO:0000256" key="2">
    <source>
        <dbReference type="ARBA" id="ARBA00008420"/>
    </source>
</evidence>
<name>W4L556_ENTF1</name>
<gene>
    <name evidence="10" type="ORF">ETSY1_42150</name>
</gene>
<evidence type="ECO:0000313" key="11">
    <source>
        <dbReference type="Proteomes" id="UP000019141"/>
    </source>
</evidence>
<keyword evidence="4 9" id="KW-0808">Transferase</keyword>
<evidence type="ECO:0000256" key="4">
    <source>
        <dbReference type="ARBA" id="ARBA00022679"/>
    </source>
</evidence>
<evidence type="ECO:0000256" key="1">
    <source>
        <dbReference type="ARBA" id="ARBA00004761"/>
    </source>
</evidence>
<comment type="pathway">
    <text evidence="1">Carbohydrate acid metabolism.</text>
</comment>
<accession>W4L556</accession>
<dbReference type="NCBIfam" id="TIGR01313">
    <property type="entry name" value="therm_gnt_kin"/>
    <property type="match status" value="1"/>
</dbReference>
<dbReference type="EMBL" id="AZHW01001376">
    <property type="protein sequence ID" value="ETW92790.1"/>
    <property type="molecule type" value="Genomic_DNA"/>
</dbReference>
<proteinExistence type="inferred from homology"/>
<dbReference type="Pfam" id="PF01202">
    <property type="entry name" value="SKI"/>
    <property type="match status" value="1"/>
</dbReference>
<evidence type="ECO:0000256" key="5">
    <source>
        <dbReference type="ARBA" id="ARBA00022741"/>
    </source>
</evidence>
<dbReference type="EC" id="2.7.1.12" evidence="3 9"/>
<dbReference type="InterPro" id="IPR027417">
    <property type="entry name" value="P-loop_NTPase"/>
</dbReference>
<dbReference type="Proteomes" id="UP000019141">
    <property type="component" value="Unassembled WGS sequence"/>
</dbReference>
<organism evidence="10 11">
    <name type="scientific">Entotheonella factor</name>
    <dbReference type="NCBI Taxonomy" id="1429438"/>
    <lineage>
        <taxon>Bacteria</taxon>
        <taxon>Pseudomonadati</taxon>
        <taxon>Nitrospinota/Tectimicrobiota group</taxon>
        <taxon>Candidatus Tectimicrobiota</taxon>
        <taxon>Candidatus Entotheonellia</taxon>
        <taxon>Candidatus Entotheonellales</taxon>
        <taxon>Candidatus Entotheonellaceae</taxon>
        <taxon>Candidatus Entotheonella</taxon>
    </lineage>
</organism>
<comment type="similarity">
    <text evidence="2 9">Belongs to the gluconokinase GntK/GntV family.</text>
</comment>
<keyword evidence="7 9" id="KW-0067">ATP-binding</keyword>
<protein>
    <recommendedName>
        <fullName evidence="3 9">Gluconokinase</fullName>
        <ecNumber evidence="3 9">2.7.1.12</ecNumber>
    </recommendedName>
</protein>
<dbReference type="InterPro" id="IPR006001">
    <property type="entry name" value="Therm_gnt_kin"/>
</dbReference>
<dbReference type="PANTHER" id="PTHR43442:SF3">
    <property type="entry name" value="GLUCONOKINASE-RELATED"/>
    <property type="match status" value="1"/>
</dbReference>
<dbReference type="PATRIC" id="fig|1429438.4.peg.7880"/>
<evidence type="ECO:0000313" key="10">
    <source>
        <dbReference type="EMBL" id="ETW92790.1"/>
    </source>
</evidence>
<dbReference type="HOGENOM" id="CLU_077168_7_0_7"/>
<comment type="catalytic activity">
    <reaction evidence="8 9">
        <text>D-gluconate + ATP = 6-phospho-D-gluconate + ADP + H(+)</text>
        <dbReference type="Rhea" id="RHEA:19433"/>
        <dbReference type="ChEBI" id="CHEBI:15378"/>
        <dbReference type="ChEBI" id="CHEBI:18391"/>
        <dbReference type="ChEBI" id="CHEBI:30616"/>
        <dbReference type="ChEBI" id="CHEBI:58759"/>
        <dbReference type="ChEBI" id="CHEBI:456216"/>
        <dbReference type="EC" id="2.7.1.12"/>
    </reaction>
</comment>
<evidence type="ECO:0000256" key="3">
    <source>
        <dbReference type="ARBA" id="ARBA00012054"/>
    </source>
</evidence>
<evidence type="ECO:0000256" key="7">
    <source>
        <dbReference type="ARBA" id="ARBA00022840"/>
    </source>
</evidence>
<dbReference type="GO" id="GO:0005975">
    <property type="term" value="P:carbohydrate metabolic process"/>
    <property type="evidence" value="ECO:0007669"/>
    <property type="project" value="InterPro"/>
</dbReference>
<dbReference type="GO" id="GO:0005737">
    <property type="term" value="C:cytoplasm"/>
    <property type="evidence" value="ECO:0007669"/>
    <property type="project" value="TreeGrafter"/>
</dbReference>
<keyword evidence="5 9" id="KW-0547">Nucleotide-binding</keyword>
<dbReference type="GO" id="GO:0005524">
    <property type="term" value="F:ATP binding"/>
    <property type="evidence" value="ECO:0007669"/>
    <property type="project" value="UniProtKB-KW"/>
</dbReference>
<reference evidence="10 11" key="1">
    <citation type="journal article" date="2014" name="Nature">
        <title>An environmental bacterial taxon with a large and distinct metabolic repertoire.</title>
        <authorList>
            <person name="Wilson M.C."/>
            <person name="Mori T."/>
            <person name="Ruckert C."/>
            <person name="Uria A.R."/>
            <person name="Helf M.J."/>
            <person name="Takada K."/>
            <person name="Gernert C."/>
            <person name="Steffens U.A."/>
            <person name="Heycke N."/>
            <person name="Schmitt S."/>
            <person name="Rinke C."/>
            <person name="Helfrich E.J."/>
            <person name="Brachmann A.O."/>
            <person name="Gurgui C."/>
            <person name="Wakimoto T."/>
            <person name="Kracht M."/>
            <person name="Crusemann M."/>
            <person name="Hentschel U."/>
            <person name="Abe I."/>
            <person name="Matsunaga S."/>
            <person name="Kalinowski J."/>
            <person name="Takeyama H."/>
            <person name="Piel J."/>
        </authorList>
    </citation>
    <scope>NUCLEOTIDE SEQUENCE [LARGE SCALE GENOMIC DNA]</scope>
    <source>
        <strain evidence="11">TSY1</strain>
    </source>
</reference>
<dbReference type="AlphaFoldDB" id="W4L556"/>
<evidence type="ECO:0000256" key="8">
    <source>
        <dbReference type="ARBA" id="ARBA00048090"/>
    </source>
</evidence>
<evidence type="ECO:0000256" key="9">
    <source>
        <dbReference type="RuleBase" id="RU363066"/>
    </source>
</evidence>
<keyword evidence="11" id="KW-1185">Reference proteome</keyword>
<dbReference type="PANTHER" id="PTHR43442">
    <property type="entry name" value="GLUCONOKINASE-RELATED"/>
    <property type="match status" value="1"/>
</dbReference>
<comment type="caution">
    <text evidence="10">The sequence shown here is derived from an EMBL/GenBank/DDBJ whole genome shotgun (WGS) entry which is preliminary data.</text>
</comment>
<evidence type="ECO:0000256" key="6">
    <source>
        <dbReference type="ARBA" id="ARBA00022777"/>
    </source>
</evidence>
<dbReference type="CDD" id="cd02021">
    <property type="entry name" value="GntK"/>
    <property type="match status" value="1"/>
</dbReference>